<dbReference type="AlphaFoldDB" id="A0A6J4R7G6"/>
<dbReference type="InterPro" id="IPR044992">
    <property type="entry name" value="ChyE-like"/>
</dbReference>
<dbReference type="PANTHER" id="PTHR42695">
    <property type="entry name" value="GLUTAMINE AMIDOTRANSFERASE YLR126C-RELATED"/>
    <property type="match status" value="1"/>
</dbReference>
<dbReference type="SUPFAM" id="SSF52317">
    <property type="entry name" value="Class I glutamine amidotransferase-like"/>
    <property type="match status" value="1"/>
</dbReference>
<dbReference type="PANTHER" id="PTHR42695:SF5">
    <property type="entry name" value="GLUTAMINE AMIDOTRANSFERASE YLR126C-RELATED"/>
    <property type="match status" value="1"/>
</dbReference>
<dbReference type="CDD" id="cd01741">
    <property type="entry name" value="GATase1_1"/>
    <property type="match status" value="1"/>
</dbReference>
<dbReference type="InterPro" id="IPR017926">
    <property type="entry name" value="GATASE"/>
</dbReference>
<reference evidence="2" key="1">
    <citation type="submission" date="2020-02" db="EMBL/GenBank/DDBJ databases">
        <authorList>
            <person name="Meier V. D."/>
        </authorList>
    </citation>
    <scope>NUCLEOTIDE SEQUENCE</scope>
    <source>
        <strain evidence="2">AVDCRST_MAG13</strain>
    </source>
</reference>
<evidence type="ECO:0000313" key="2">
    <source>
        <dbReference type="EMBL" id="CAA9466411.1"/>
    </source>
</evidence>
<dbReference type="Pfam" id="PF00117">
    <property type="entry name" value="GATase"/>
    <property type="match status" value="1"/>
</dbReference>
<protein>
    <recommendedName>
        <fullName evidence="1">Glutamine amidotransferase domain-containing protein</fullName>
    </recommendedName>
</protein>
<dbReference type="EMBL" id="CADCVO010000013">
    <property type="protein sequence ID" value="CAA9466411.1"/>
    <property type="molecule type" value="Genomic_DNA"/>
</dbReference>
<sequence length="218" mass="23195">MSTPGLILQHGPYGPPGHLGAFLAEAGIPHRVHHVWEDGIPDLAGAPFAVSLGSQFSAGGADPAWVPREVAALREAVARDVPVLGLCFGGQALAVALGGEVRRSPVPEIGYVAVDSDDPDIPSGPYGQYHYETFSIPAGGREVARSPAGPAAFRHGLHLGVQFHPEVTLAQLTEWLGMDPDLPPWIDRDAVIREGERCAPEAAERARRLFAAWFARLP</sequence>
<evidence type="ECO:0000259" key="1">
    <source>
        <dbReference type="Pfam" id="PF00117"/>
    </source>
</evidence>
<organism evidence="2">
    <name type="scientific">uncultured Solirubrobacteraceae bacterium</name>
    <dbReference type="NCBI Taxonomy" id="1162706"/>
    <lineage>
        <taxon>Bacteria</taxon>
        <taxon>Bacillati</taxon>
        <taxon>Actinomycetota</taxon>
        <taxon>Thermoleophilia</taxon>
        <taxon>Solirubrobacterales</taxon>
        <taxon>Solirubrobacteraceae</taxon>
        <taxon>environmental samples</taxon>
    </lineage>
</organism>
<accession>A0A6J4R7G6</accession>
<gene>
    <name evidence="2" type="ORF">AVDCRST_MAG13-73</name>
</gene>
<dbReference type="GO" id="GO:0005829">
    <property type="term" value="C:cytosol"/>
    <property type="evidence" value="ECO:0007669"/>
    <property type="project" value="TreeGrafter"/>
</dbReference>
<proteinExistence type="predicted"/>
<dbReference type="InterPro" id="IPR029062">
    <property type="entry name" value="Class_I_gatase-like"/>
</dbReference>
<dbReference type="PROSITE" id="PS51273">
    <property type="entry name" value="GATASE_TYPE_1"/>
    <property type="match status" value="1"/>
</dbReference>
<dbReference type="Gene3D" id="3.40.50.880">
    <property type="match status" value="1"/>
</dbReference>
<feature type="domain" description="Glutamine amidotransferase" evidence="1">
    <location>
        <begin position="57"/>
        <end position="170"/>
    </location>
</feature>
<name>A0A6J4R7G6_9ACTN</name>